<dbReference type="GO" id="GO:0008270">
    <property type="term" value="F:zinc ion binding"/>
    <property type="evidence" value="ECO:0007669"/>
    <property type="project" value="UniProtKB-KW"/>
</dbReference>
<feature type="domain" description="C2H2-type" evidence="9">
    <location>
        <begin position="518"/>
        <end position="546"/>
    </location>
</feature>
<dbReference type="Pfam" id="PF00096">
    <property type="entry name" value="zf-C2H2"/>
    <property type="match status" value="4"/>
</dbReference>
<evidence type="ECO:0000256" key="8">
    <source>
        <dbReference type="SAM" id="MobiDB-lite"/>
    </source>
</evidence>
<feature type="compositionally biased region" description="Acidic residues" evidence="8">
    <location>
        <begin position="129"/>
        <end position="139"/>
    </location>
</feature>
<evidence type="ECO:0000256" key="3">
    <source>
        <dbReference type="ARBA" id="ARBA00022737"/>
    </source>
</evidence>
<evidence type="ECO:0000256" key="7">
    <source>
        <dbReference type="PROSITE-ProRule" id="PRU00042"/>
    </source>
</evidence>
<dbReference type="GO" id="GO:0005634">
    <property type="term" value="C:nucleus"/>
    <property type="evidence" value="ECO:0007669"/>
    <property type="project" value="UniProtKB-SubCell"/>
</dbReference>
<dbReference type="FunFam" id="3.30.160.60:FF:001049">
    <property type="entry name" value="zinc finger protein 319"/>
    <property type="match status" value="1"/>
</dbReference>
<feature type="compositionally biased region" description="Acidic residues" evidence="8">
    <location>
        <begin position="174"/>
        <end position="188"/>
    </location>
</feature>
<feature type="region of interest" description="Disordered" evidence="8">
    <location>
        <begin position="118"/>
        <end position="251"/>
    </location>
</feature>
<proteinExistence type="predicted"/>
<dbReference type="GO" id="GO:0000978">
    <property type="term" value="F:RNA polymerase II cis-regulatory region sequence-specific DNA binding"/>
    <property type="evidence" value="ECO:0007669"/>
    <property type="project" value="TreeGrafter"/>
</dbReference>
<evidence type="ECO:0000256" key="4">
    <source>
        <dbReference type="ARBA" id="ARBA00022771"/>
    </source>
</evidence>
<gene>
    <name evidence="10" type="ORF">AFUS01_LOCUS36058</name>
</gene>
<dbReference type="Proteomes" id="UP000708208">
    <property type="component" value="Unassembled WGS sequence"/>
</dbReference>
<dbReference type="AlphaFoldDB" id="A0A8J2KZ32"/>
<feature type="domain" description="C2H2-type" evidence="9">
    <location>
        <begin position="489"/>
        <end position="517"/>
    </location>
</feature>
<organism evidence="10 11">
    <name type="scientific">Allacma fusca</name>
    <dbReference type="NCBI Taxonomy" id="39272"/>
    <lineage>
        <taxon>Eukaryota</taxon>
        <taxon>Metazoa</taxon>
        <taxon>Ecdysozoa</taxon>
        <taxon>Arthropoda</taxon>
        <taxon>Hexapoda</taxon>
        <taxon>Collembola</taxon>
        <taxon>Symphypleona</taxon>
        <taxon>Sminthuridae</taxon>
        <taxon>Allacma</taxon>
    </lineage>
</organism>
<dbReference type="PANTHER" id="PTHR24404:SF114">
    <property type="entry name" value="KLUMPFUSS, ISOFORM B-RELATED"/>
    <property type="match status" value="1"/>
</dbReference>
<dbReference type="EMBL" id="CAJVCH010538170">
    <property type="protein sequence ID" value="CAG7825984.1"/>
    <property type="molecule type" value="Genomic_DNA"/>
</dbReference>
<evidence type="ECO:0000313" key="10">
    <source>
        <dbReference type="EMBL" id="CAG7825984.1"/>
    </source>
</evidence>
<dbReference type="InterPro" id="IPR050589">
    <property type="entry name" value="Ikaros_C2H2-ZF"/>
</dbReference>
<keyword evidence="6" id="KW-0539">Nucleus</keyword>
<dbReference type="GO" id="GO:0003700">
    <property type="term" value="F:DNA-binding transcription factor activity"/>
    <property type="evidence" value="ECO:0007669"/>
    <property type="project" value="TreeGrafter"/>
</dbReference>
<feature type="domain" description="C2H2-type" evidence="9">
    <location>
        <begin position="405"/>
        <end position="433"/>
    </location>
</feature>
<feature type="compositionally biased region" description="Basic and acidic residues" evidence="8">
    <location>
        <begin position="153"/>
        <end position="169"/>
    </location>
</feature>
<feature type="compositionally biased region" description="Basic residues" evidence="8">
    <location>
        <begin position="203"/>
        <end position="213"/>
    </location>
</feature>
<reference evidence="10" key="1">
    <citation type="submission" date="2021-06" db="EMBL/GenBank/DDBJ databases">
        <authorList>
            <person name="Hodson N. C."/>
            <person name="Mongue J. A."/>
            <person name="Jaron S. K."/>
        </authorList>
    </citation>
    <scope>NUCLEOTIDE SEQUENCE</scope>
</reference>
<keyword evidence="5" id="KW-0862">Zinc</keyword>
<dbReference type="SMART" id="SM00355">
    <property type="entry name" value="ZnF_C2H2"/>
    <property type="match status" value="7"/>
</dbReference>
<keyword evidence="3" id="KW-0677">Repeat</keyword>
<feature type="domain" description="C2H2-type" evidence="9">
    <location>
        <begin position="376"/>
        <end position="404"/>
    </location>
</feature>
<feature type="compositionally biased region" description="Basic and acidic residues" evidence="8">
    <location>
        <begin position="238"/>
        <end position="251"/>
    </location>
</feature>
<sequence>MSLPNPAGIPDFLSVSGPAVYEISQNSEVIKISTVLERVFRLTLLKESEEMGVKLEEEIPVCAACANILTQIDLLYQDLERVRRLDSYLSLKLAKIDEVIRETLQGVQVECNPDSVVSSDVGEVKVESMETEEEEETDDMMLLGGSYKKIQKLKSDRSSESEGKGKESCSEDTLGTEEDTDLQSDLTEDVTLANSDGGDGRSVKRQRLPRKRYYLSSESESDFSARIPQRSSKKKRKQTLEAREMREENARRKARLAIPGTEQGPKKYGRTEWIQRRKQLHPYPCIYCHLDFDVESDRVAHMQETHCTSSKSVICSACGKLFANEYLKKYHEPRCDVPPKRFHLPPFICKDCGKEFELMDCLRAHIRHVHSDERPYPCNLCDFKAKATSSLSNHMKLVHSNSSEVQCPQCQRTVKNKNALKGHIKRMHTAEGAAKYQVQLHKSYERLKQITRDKQAKQTTFCQDCNIDFFTVLRWIKHRHQVHDDISKWQCEQCGKRLTSKKSLISHQRFVHTDERPYTCDQCGAGFKNPTHLRNHIDRLHTEGGKEKWIVAVTKPCLRVRLSRSRVNPMKECLIVQNLINYADADFQRHKTSLEGLSVMETELTTLTDDGTSPEVAVGCSNCCEQLIPVTQTDPADWDGIQDLWSRPVYELTQGDQVQGIRPVLERIYRFGQLKDLSESEDEDLPLCPNCASILNQMDNLHQEFDRLRSFQSYLSGKIQQMDIIIANRIADLRLQLIGNEQSKNNHDSSLPGDSQVEVKIESEEPSNIKLGGPWVVIKRLRPEEIPGDRQEELEETSRLFHQRTLTGIIFQMGMLNPFLRKKIPKLMYFLKTTPAALSIDGCPTGL</sequence>
<feature type="domain" description="C2H2-type" evidence="9">
    <location>
        <begin position="347"/>
        <end position="375"/>
    </location>
</feature>
<dbReference type="OrthoDB" id="654211at2759"/>
<accession>A0A8J2KZ32</accession>
<dbReference type="PROSITE" id="PS00028">
    <property type="entry name" value="ZINC_FINGER_C2H2_1"/>
    <property type="match status" value="5"/>
</dbReference>
<dbReference type="InterPro" id="IPR013087">
    <property type="entry name" value="Znf_C2H2_type"/>
</dbReference>
<keyword evidence="2" id="KW-0479">Metal-binding</keyword>
<comment type="caution">
    <text evidence="10">The sequence shown here is derived from an EMBL/GenBank/DDBJ whole genome shotgun (WGS) entry which is preliminary data.</text>
</comment>
<evidence type="ECO:0000256" key="2">
    <source>
        <dbReference type="ARBA" id="ARBA00022723"/>
    </source>
</evidence>
<evidence type="ECO:0000256" key="5">
    <source>
        <dbReference type="ARBA" id="ARBA00022833"/>
    </source>
</evidence>
<keyword evidence="4 7" id="KW-0863">Zinc-finger</keyword>
<evidence type="ECO:0000256" key="6">
    <source>
        <dbReference type="ARBA" id="ARBA00023242"/>
    </source>
</evidence>
<dbReference type="PANTHER" id="PTHR24404">
    <property type="entry name" value="ZINC FINGER PROTEIN"/>
    <property type="match status" value="1"/>
</dbReference>
<protein>
    <recommendedName>
        <fullName evidence="9">C2H2-type domain-containing protein</fullName>
    </recommendedName>
</protein>
<name>A0A8J2KZ32_9HEXA</name>
<comment type="subcellular location">
    <subcellularLocation>
        <location evidence="1">Nucleus</location>
    </subcellularLocation>
</comment>
<dbReference type="PROSITE" id="PS50157">
    <property type="entry name" value="ZINC_FINGER_C2H2_2"/>
    <property type="match status" value="5"/>
</dbReference>
<evidence type="ECO:0000313" key="11">
    <source>
        <dbReference type="Proteomes" id="UP000708208"/>
    </source>
</evidence>
<evidence type="ECO:0000256" key="1">
    <source>
        <dbReference type="ARBA" id="ARBA00004123"/>
    </source>
</evidence>
<evidence type="ECO:0000259" key="9">
    <source>
        <dbReference type="PROSITE" id="PS50157"/>
    </source>
</evidence>
<dbReference type="GO" id="GO:0006357">
    <property type="term" value="P:regulation of transcription by RNA polymerase II"/>
    <property type="evidence" value="ECO:0007669"/>
    <property type="project" value="TreeGrafter"/>
</dbReference>
<keyword evidence="11" id="KW-1185">Reference proteome</keyword>